<reference evidence="10" key="1">
    <citation type="submission" date="2020-10" db="EMBL/GenBank/DDBJ databases">
        <authorList>
            <person name="Kadnikov V."/>
            <person name="Beletsky A.V."/>
            <person name="Mardanov A.V."/>
            <person name="Karnachuk O.V."/>
            <person name="Ravin N.V."/>
        </authorList>
    </citation>
    <scope>NUCLEOTIDE SEQUENCE</scope>
    <source>
        <strain evidence="10">Bu02</strain>
    </source>
</reference>
<evidence type="ECO:0000259" key="9">
    <source>
        <dbReference type="PROSITE" id="PS51371"/>
    </source>
</evidence>
<dbReference type="SUPFAM" id="SSF64182">
    <property type="entry name" value="DHH phosphoesterases"/>
    <property type="match status" value="1"/>
</dbReference>
<dbReference type="SMART" id="SM01131">
    <property type="entry name" value="DHHA2"/>
    <property type="match status" value="1"/>
</dbReference>
<evidence type="ECO:0000256" key="8">
    <source>
        <dbReference type="PROSITE-ProRule" id="PRU00703"/>
    </source>
</evidence>
<dbReference type="EC" id="3.6.1.1" evidence="2"/>
<evidence type="ECO:0000256" key="4">
    <source>
        <dbReference type="ARBA" id="ARBA00022801"/>
    </source>
</evidence>
<dbReference type="KEGG" id="fcz:IMF26_09380"/>
<keyword evidence="5" id="KW-0464">Manganese</keyword>
<dbReference type="EMBL" id="CP062796">
    <property type="protein sequence ID" value="QUL98235.1"/>
    <property type="molecule type" value="Genomic_DNA"/>
</dbReference>
<dbReference type="Pfam" id="PF00571">
    <property type="entry name" value="CBS"/>
    <property type="match status" value="2"/>
</dbReference>
<keyword evidence="8" id="KW-0129">CBS domain</keyword>
<dbReference type="PANTHER" id="PTHR12112">
    <property type="entry name" value="BNIP - RELATED"/>
    <property type="match status" value="1"/>
</dbReference>
<evidence type="ECO:0000256" key="2">
    <source>
        <dbReference type="ARBA" id="ARBA00012146"/>
    </source>
</evidence>
<dbReference type="InterPro" id="IPR004097">
    <property type="entry name" value="DHHA2"/>
</dbReference>
<dbReference type="Gene3D" id="3.90.1640.10">
    <property type="entry name" value="inorganic pyrophosphatase (n-terminal core)"/>
    <property type="match status" value="2"/>
</dbReference>
<dbReference type="GO" id="GO:0005737">
    <property type="term" value="C:cytoplasm"/>
    <property type="evidence" value="ECO:0007669"/>
    <property type="project" value="InterPro"/>
</dbReference>
<keyword evidence="3" id="KW-0479">Metal-binding</keyword>
<evidence type="ECO:0000256" key="3">
    <source>
        <dbReference type="ARBA" id="ARBA00022723"/>
    </source>
</evidence>
<dbReference type="Pfam" id="PF02833">
    <property type="entry name" value="DHHA2"/>
    <property type="match status" value="1"/>
</dbReference>
<dbReference type="SUPFAM" id="SSF54631">
    <property type="entry name" value="CBS-domain pair"/>
    <property type="match status" value="1"/>
</dbReference>
<dbReference type="InterPro" id="IPR038222">
    <property type="entry name" value="DHHA2_dom_sf"/>
</dbReference>
<feature type="domain" description="CBS" evidence="9">
    <location>
        <begin position="153"/>
        <end position="217"/>
    </location>
</feature>
<dbReference type="InterPro" id="IPR046342">
    <property type="entry name" value="CBS_dom_sf"/>
</dbReference>
<sequence>MPVYVVGHRNPDCDSIVSAIVYAEIKNLLEPGCSAQPVRIGPVNGETSYVLKKFGFDVPLLIQNAYPQVKDASLDPAITVRKEESLFQCWQVMKKANAKCVCVVDDDNKLCGIVTTGDIAREVLSRLPLDESEFEDSKRSGKRVPLEVAAGVFTEDQDIKTFTLDDPISEVQEVMRVFDYKQFPVIDEHGQPLGIMRRKHLLERPSKWFILVDHNELSQAVEGLGEAKILEIIDHHRINPVQTDQPIMFVNYPCGSTSTIIGKMASDKRLTLRPESAGLLCAGILSDTLAFRSPTTTEQDIFQARSLAERAGICLEDLWREMLTAGSNIDGMNPRDIIRSDFKEYHIEGLKLGIGQTMVHGTVPPDVIRQVQEEMANLAEDGRYDLLVMMLTDVQASGSLILWHSQDPSLIQEAFAVKSRTHFFLDAVVSRKKQVLPPIIEAIRKKARRLKLNS</sequence>
<dbReference type="PROSITE" id="PS51371">
    <property type="entry name" value="CBS"/>
    <property type="match status" value="2"/>
</dbReference>
<dbReference type="Pfam" id="PF01368">
    <property type="entry name" value="DHH"/>
    <property type="match status" value="1"/>
</dbReference>
<keyword evidence="4" id="KW-0378">Hydrolase</keyword>
<name>A0AAT9LEI2_9FIRM</name>
<protein>
    <recommendedName>
        <fullName evidence="2">inorganic diphosphatase</fullName>
        <ecNumber evidence="2">3.6.1.1</ecNumber>
    </recommendedName>
    <alternativeName>
        <fullName evidence="6">Pyrophosphate phospho-hydrolase</fullName>
    </alternativeName>
</protein>
<dbReference type="InterPro" id="IPR001667">
    <property type="entry name" value="DDH_dom"/>
</dbReference>
<organism evidence="10">
    <name type="scientific">Candidatus Fermentithermobacillus carboniphilus</name>
    <dbReference type="NCBI Taxonomy" id="3085328"/>
    <lineage>
        <taxon>Bacteria</taxon>
        <taxon>Bacillati</taxon>
        <taxon>Bacillota</taxon>
        <taxon>Candidatus Fermentithermobacillia</taxon>
        <taxon>Candidatus Fermentithermobacillales</taxon>
        <taxon>Candidatus Fermentithermobacillaceae</taxon>
        <taxon>Candidatus Fermentithermobacillus</taxon>
    </lineage>
</organism>
<comment type="catalytic activity">
    <reaction evidence="7">
        <text>diphosphate + H2O = 2 phosphate + H(+)</text>
        <dbReference type="Rhea" id="RHEA:24576"/>
        <dbReference type="ChEBI" id="CHEBI:15377"/>
        <dbReference type="ChEBI" id="CHEBI:15378"/>
        <dbReference type="ChEBI" id="CHEBI:33019"/>
        <dbReference type="ChEBI" id="CHEBI:43474"/>
        <dbReference type="EC" id="3.6.1.1"/>
    </reaction>
</comment>
<evidence type="ECO:0000256" key="6">
    <source>
        <dbReference type="ARBA" id="ARBA00032535"/>
    </source>
</evidence>
<evidence type="ECO:0000313" key="10">
    <source>
        <dbReference type="EMBL" id="QUL98235.1"/>
    </source>
</evidence>
<accession>A0AAT9LEI2</accession>
<comment type="cofactor">
    <cofactor evidence="1">
        <name>Mn(2+)</name>
        <dbReference type="ChEBI" id="CHEBI:29035"/>
    </cofactor>
</comment>
<dbReference type="InterPro" id="IPR000644">
    <property type="entry name" value="CBS_dom"/>
</dbReference>
<dbReference type="GO" id="GO:0046872">
    <property type="term" value="F:metal ion binding"/>
    <property type="evidence" value="ECO:0007669"/>
    <property type="project" value="UniProtKB-KW"/>
</dbReference>
<reference evidence="10" key="2">
    <citation type="journal article" date="2023" name="Biology">
        <title>Prokaryotic Life Associated with Coal-Fire Gas Vents Revealed by Metagenomics.</title>
        <authorList>
            <person name="Kadnikov V.V."/>
            <person name="Mardanov A.V."/>
            <person name="Beletsky A.V."/>
            <person name="Karnachuk O.V."/>
            <person name="Ravin N.V."/>
        </authorList>
    </citation>
    <scope>NUCLEOTIDE SEQUENCE</scope>
    <source>
        <strain evidence="10">Bu02</strain>
    </source>
</reference>
<dbReference type="Gene3D" id="3.10.310.20">
    <property type="entry name" value="DHHA2 domain"/>
    <property type="match status" value="1"/>
</dbReference>
<dbReference type="PANTHER" id="PTHR12112:SF22">
    <property type="entry name" value="MANGANESE-DEPENDENT INORGANIC PYROPHOSPHATASE-RELATED"/>
    <property type="match status" value="1"/>
</dbReference>
<feature type="domain" description="CBS" evidence="9">
    <location>
        <begin position="72"/>
        <end position="131"/>
    </location>
</feature>
<evidence type="ECO:0000256" key="1">
    <source>
        <dbReference type="ARBA" id="ARBA00001936"/>
    </source>
</evidence>
<dbReference type="InterPro" id="IPR038763">
    <property type="entry name" value="DHH_sf"/>
</dbReference>
<dbReference type="AlphaFoldDB" id="A0AAT9LEI2"/>
<dbReference type="CDD" id="cd04597">
    <property type="entry name" value="CBS_pair_inorgPPase"/>
    <property type="match status" value="1"/>
</dbReference>
<gene>
    <name evidence="10" type="ORF">IMF26_09380</name>
</gene>
<evidence type="ECO:0000256" key="5">
    <source>
        <dbReference type="ARBA" id="ARBA00023211"/>
    </source>
</evidence>
<dbReference type="GO" id="GO:0004427">
    <property type="term" value="F:inorganic diphosphate phosphatase activity"/>
    <property type="evidence" value="ECO:0007669"/>
    <property type="project" value="UniProtKB-EC"/>
</dbReference>
<proteinExistence type="predicted"/>
<evidence type="ECO:0000256" key="7">
    <source>
        <dbReference type="ARBA" id="ARBA00047820"/>
    </source>
</evidence>
<dbReference type="SMART" id="SM00116">
    <property type="entry name" value="CBS"/>
    <property type="match status" value="2"/>
</dbReference>